<feature type="compositionally biased region" description="Polar residues" evidence="5">
    <location>
        <begin position="366"/>
        <end position="379"/>
    </location>
</feature>
<dbReference type="Pfam" id="PF21032">
    <property type="entry name" value="PROPPIN"/>
    <property type="match status" value="1"/>
</dbReference>
<evidence type="ECO:0000313" key="6">
    <source>
        <dbReference type="EMBL" id="KAK4036418.1"/>
    </source>
</evidence>
<keyword evidence="1" id="KW-0853">WD repeat</keyword>
<evidence type="ECO:0008006" key="8">
    <source>
        <dbReference type="Google" id="ProtNLM"/>
    </source>
</evidence>
<dbReference type="Proteomes" id="UP001234178">
    <property type="component" value="Unassembled WGS sequence"/>
</dbReference>
<dbReference type="SMART" id="SM00320">
    <property type="entry name" value="WD40"/>
    <property type="match status" value="3"/>
</dbReference>
<proteinExistence type="inferred from homology"/>
<evidence type="ECO:0000256" key="3">
    <source>
        <dbReference type="ARBA" id="ARBA00023006"/>
    </source>
</evidence>
<evidence type="ECO:0000256" key="1">
    <source>
        <dbReference type="ARBA" id="ARBA00022574"/>
    </source>
</evidence>
<dbReference type="InterPro" id="IPR036322">
    <property type="entry name" value="WD40_repeat_dom_sf"/>
</dbReference>
<evidence type="ECO:0000256" key="2">
    <source>
        <dbReference type="ARBA" id="ARBA00022737"/>
    </source>
</evidence>
<dbReference type="InterPro" id="IPR048720">
    <property type="entry name" value="PROPPIN"/>
</dbReference>
<evidence type="ECO:0000313" key="7">
    <source>
        <dbReference type="Proteomes" id="UP001234178"/>
    </source>
</evidence>
<name>A0ABR0B3Z3_9CRUS</name>
<reference evidence="6 7" key="1">
    <citation type="journal article" date="2023" name="Nucleic Acids Res.">
        <title>The hologenome of Daphnia magna reveals possible DNA methylation and microbiome-mediated evolution of the host genome.</title>
        <authorList>
            <person name="Chaturvedi A."/>
            <person name="Li X."/>
            <person name="Dhandapani V."/>
            <person name="Marshall H."/>
            <person name="Kissane S."/>
            <person name="Cuenca-Cambronero M."/>
            <person name="Asole G."/>
            <person name="Calvet F."/>
            <person name="Ruiz-Romero M."/>
            <person name="Marangio P."/>
            <person name="Guigo R."/>
            <person name="Rago D."/>
            <person name="Mirbahai L."/>
            <person name="Eastwood N."/>
            <person name="Colbourne J.K."/>
            <person name="Zhou J."/>
            <person name="Mallon E."/>
            <person name="Orsini L."/>
        </authorList>
    </citation>
    <scope>NUCLEOTIDE SEQUENCE [LARGE SCALE GENOMIC DNA]</scope>
    <source>
        <strain evidence="6">LRV0_1</strain>
    </source>
</reference>
<dbReference type="SUPFAM" id="SSF50978">
    <property type="entry name" value="WD40 repeat-like"/>
    <property type="match status" value="1"/>
</dbReference>
<keyword evidence="7" id="KW-1185">Reference proteome</keyword>
<keyword evidence="2" id="KW-0677">Repeat</keyword>
<accession>A0ABR0B3Z3</accession>
<dbReference type="Gene3D" id="2.130.10.10">
    <property type="entry name" value="YVTN repeat-like/Quinoprotein amine dehydrogenase"/>
    <property type="match status" value="1"/>
</dbReference>
<dbReference type="PANTHER" id="PTHR11227">
    <property type="entry name" value="WD-REPEAT PROTEIN INTERACTING WITH PHOSPHOINOSIDES WIPI -RELATED"/>
    <property type="match status" value="1"/>
</dbReference>
<dbReference type="InterPro" id="IPR001680">
    <property type="entry name" value="WD40_rpt"/>
</dbReference>
<comment type="caution">
    <text evidence="6">The sequence shown here is derived from an EMBL/GenBank/DDBJ whole genome shotgun (WGS) entry which is preliminary data.</text>
</comment>
<comment type="similarity">
    <text evidence="4">Belongs to the WD repeat PROPPIN family.</text>
</comment>
<evidence type="ECO:0000256" key="5">
    <source>
        <dbReference type="SAM" id="MobiDB-lite"/>
    </source>
</evidence>
<keyword evidence="3" id="KW-0072">Autophagy</keyword>
<dbReference type="InterPro" id="IPR015943">
    <property type="entry name" value="WD40/YVTN_repeat-like_dom_sf"/>
</dbReference>
<evidence type="ECO:0000256" key="4">
    <source>
        <dbReference type="ARBA" id="ARBA00025740"/>
    </source>
</evidence>
<protein>
    <recommendedName>
        <fullName evidence="8">WD repeat domain phosphoinositide-interacting protein 2</fullName>
    </recommendedName>
</protein>
<gene>
    <name evidence="6" type="ORF">OUZ56_028474</name>
</gene>
<dbReference type="EMBL" id="JAOYFB010000040">
    <property type="protein sequence ID" value="KAK4036418.1"/>
    <property type="molecule type" value="Genomic_DNA"/>
</dbReference>
<organism evidence="6 7">
    <name type="scientific">Daphnia magna</name>
    <dbReference type="NCBI Taxonomy" id="35525"/>
    <lineage>
        <taxon>Eukaryota</taxon>
        <taxon>Metazoa</taxon>
        <taxon>Ecdysozoa</taxon>
        <taxon>Arthropoda</taxon>
        <taxon>Crustacea</taxon>
        <taxon>Branchiopoda</taxon>
        <taxon>Diplostraca</taxon>
        <taxon>Cladocera</taxon>
        <taxon>Anomopoda</taxon>
        <taxon>Daphniidae</taxon>
        <taxon>Daphnia</taxon>
    </lineage>
</organism>
<sequence length="445" mass="49112">MSQIRQENDSNAGGVFVNFNQDCTSLAVGTKECYRLFSLSSVDRLDLIYESSSELDEDVCLVERLFSSSLVAVVSLSSPRKLKVCHFKKGTEICNYSYSNTILAVKLNRARLVVCLEESLYIHNIRDMKVLHTIRDTPPNPQGLCALSPNNDHCYLAYPGSSSIGEVQIFDAYNLQAKTMIPAHDSPLAAIAFSSTGTLIATASEKGTVIRIFKVSDGARLHEFRRGVKRCATIYSLAFSADSNFLVASSNTETVHVFRLETTKDAQRPGSSSEEPQGWMGYLSKAVSVSASYLPTQVADVFSQGRAFATVHLPFQGIRNVCALATIQKVTRLLIASTDGYVYIYAINPTEGGDCTLLKQHRLDGSTDNGPENSQTSEVHSAGQGKVKLDSTGSYALIVRGRPFSQMTGILSRFKEQFYKVFQLRFLYTSFRLLVYRHPVAGFRS</sequence>
<feature type="region of interest" description="Disordered" evidence="5">
    <location>
        <begin position="363"/>
        <end position="385"/>
    </location>
</feature>